<dbReference type="Pfam" id="PF08239">
    <property type="entry name" value="SH3_3"/>
    <property type="match status" value="1"/>
</dbReference>
<feature type="domain" description="SH3b" evidence="2">
    <location>
        <begin position="6"/>
        <end position="38"/>
    </location>
</feature>
<reference evidence="4" key="1">
    <citation type="submission" date="2018-05" db="EMBL/GenBank/DDBJ databases">
        <authorList>
            <person name="Deangelis K."/>
            <person name="Huntemann M."/>
            <person name="Clum A."/>
            <person name="Pillay M."/>
            <person name="Palaniappan K."/>
            <person name="Varghese N."/>
            <person name="Mikhailova N."/>
            <person name="Stamatis D."/>
            <person name="Reddy T."/>
            <person name="Daum C."/>
            <person name="Shapiro N."/>
            <person name="Ivanova N."/>
            <person name="Kyrpides N."/>
            <person name="Woyke T."/>
        </authorList>
    </citation>
    <scope>NUCLEOTIDE SEQUENCE [LARGE SCALE GENOMIC DNA]</scope>
    <source>
        <strain evidence="4">GAS496</strain>
    </source>
</reference>
<dbReference type="EMBL" id="QJJU01000007">
    <property type="protein sequence ID" value="PXX08735.1"/>
    <property type="molecule type" value="Genomic_DNA"/>
</dbReference>
<comment type="caution">
    <text evidence="3">The sequence shown here is derived from an EMBL/GenBank/DDBJ whole genome shotgun (WGS) entry which is preliminary data.</text>
</comment>
<dbReference type="OrthoDB" id="5150337at2"/>
<dbReference type="AlphaFoldDB" id="A0A318HGS6"/>
<sequence length="85" mass="8850">MTTGSGNLNVRAQPSTSAQLLGTIRNGTKIVITCFVHGQVFVGGPFGGSSDIWNKREGAGYVTDRMLDTGSDEPVVPPCPAADAR</sequence>
<feature type="region of interest" description="Disordered" evidence="1">
    <location>
        <begin position="66"/>
        <end position="85"/>
    </location>
</feature>
<proteinExistence type="predicted"/>
<organism evidence="3 4">
    <name type="scientific">Mycolicibacterium moriokaense</name>
    <dbReference type="NCBI Taxonomy" id="39691"/>
    <lineage>
        <taxon>Bacteria</taxon>
        <taxon>Bacillati</taxon>
        <taxon>Actinomycetota</taxon>
        <taxon>Actinomycetes</taxon>
        <taxon>Mycobacteriales</taxon>
        <taxon>Mycobacteriaceae</taxon>
        <taxon>Mycolicibacterium</taxon>
    </lineage>
</organism>
<name>A0A318HGS6_9MYCO</name>
<gene>
    <name evidence="3" type="ORF">C8E89_10739</name>
</gene>
<dbReference type="Proteomes" id="UP000247781">
    <property type="component" value="Unassembled WGS sequence"/>
</dbReference>
<dbReference type="RefSeq" id="WP_146221004.1">
    <property type="nucleotide sequence ID" value="NZ_QJJU01000007.1"/>
</dbReference>
<reference evidence="3 4" key="2">
    <citation type="submission" date="2018-06" db="EMBL/GenBank/DDBJ databases">
        <title>Sequencing of bacterial isolates from soil warming experiment in Harvard Forest, Massachusetts, USA.</title>
        <authorList>
            <person name="Deangelis K.PhD."/>
        </authorList>
    </citation>
    <scope>NUCLEOTIDE SEQUENCE [LARGE SCALE GENOMIC DNA]</scope>
    <source>
        <strain evidence="3 4">GAS496</strain>
    </source>
</reference>
<dbReference type="Gene3D" id="2.30.30.40">
    <property type="entry name" value="SH3 Domains"/>
    <property type="match status" value="1"/>
</dbReference>
<feature type="compositionally biased region" description="Pro residues" evidence="1">
    <location>
        <begin position="75"/>
        <end position="85"/>
    </location>
</feature>
<protein>
    <submittedName>
        <fullName evidence="3">SH3 domain-containing protein</fullName>
    </submittedName>
</protein>
<evidence type="ECO:0000256" key="1">
    <source>
        <dbReference type="SAM" id="MobiDB-lite"/>
    </source>
</evidence>
<evidence type="ECO:0000313" key="3">
    <source>
        <dbReference type="EMBL" id="PXX08735.1"/>
    </source>
</evidence>
<evidence type="ECO:0000259" key="2">
    <source>
        <dbReference type="Pfam" id="PF08239"/>
    </source>
</evidence>
<keyword evidence="4" id="KW-1185">Reference proteome</keyword>
<accession>A0A318HGS6</accession>
<evidence type="ECO:0000313" key="4">
    <source>
        <dbReference type="Proteomes" id="UP000247781"/>
    </source>
</evidence>
<dbReference type="InterPro" id="IPR003646">
    <property type="entry name" value="SH3-like_bac-type"/>
</dbReference>